<dbReference type="GO" id="GO:0005524">
    <property type="term" value="F:ATP binding"/>
    <property type="evidence" value="ECO:0007669"/>
    <property type="project" value="UniProtKB-KW"/>
</dbReference>
<comment type="cofactor">
    <cofactor evidence="14">
        <name>[8Fe-7S] cluster</name>
        <dbReference type="ChEBI" id="CHEBI:21143"/>
    </cofactor>
    <text evidence="14">Binds 1 [8Fe-7S] cluster per heterodimer.</text>
</comment>
<keyword evidence="18" id="KW-1185">Reference proteome</keyword>
<keyword evidence="10 14" id="KW-0408">Iron</keyword>
<evidence type="ECO:0000256" key="1">
    <source>
        <dbReference type="ARBA" id="ARBA00002621"/>
    </source>
</evidence>
<evidence type="ECO:0000256" key="11">
    <source>
        <dbReference type="ARBA" id="ARBA00023014"/>
    </source>
</evidence>
<reference evidence="17 18" key="1">
    <citation type="journal article" date="2015" name="Genome Announc.">
        <title>Draft Genome of the Euendolithic (true boring) Cyanobacterium Mastigocoleus testarum strain BC008.</title>
        <authorList>
            <person name="Guida B.S."/>
            <person name="Garcia-Pichel F."/>
        </authorList>
    </citation>
    <scope>NUCLEOTIDE SEQUENCE [LARGE SCALE GENOMIC DNA]</scope>
    <source>
        <strain evidence="17 18">BC008</strain>
    </source>
</reference>
<dbReference type="CDD" id="cd01974">
    <property type="entry name" value="Nitrogenase_MoFe_beta"/>
    <property type="match status" value="1"/>
</dbReference>
<comment type="subunit">
    <text evidence="3 14">Tetramer of two alpha and two beta chains. Forms complex with the iron protein (nitrogenase component 2).</text>
</comment>
<evidence type="ECO:0000256" key="13">
    <source>
        <dbReference type="ARBA" id="ARBA00047967"/>
    </source>
</evidence>
<dbReference type="GO" id="GO:0016612">
    <property type="term" value="C:molybdenum-iron nitrogenase complex"/>
    <property type="evidence" value="ECO:0007669"/>
    <property type="project" value="InterPro"/>
</dbReference>
<comment type="similarity">
    <text evidence="2 14">Belongs to the NifD/NifK/NifE/NifN family.</text>
</comment>
<dbReference type="PANTHER" id="PTHR33712:SF7">
    <property type="entry name" value="LIGHT-INDEPENDENT PROTOCHLOROPHYLLIDE REDUCTASE SUBUNIT B"/>
    <property type="match status" value="1"/>
</dbReference>
<dbReference type="Gene3D" id="3.40.50.1980">
    <property type="entry name" value="Nitrogenase molybdenum iron protein domain"/>
    <property type="match status" value="3"/>
</dbReference>
<keyword evidence="11 14" id="KW-0411">Iron-sulfur</keyword>
<evidence type="ECO:0000259" key="15">
    <source>
        <dbReference type="Pfam" id="PF00148"/>
    </source>
</evidence>
<dbReference type="GO" id="GO:0016163">
    <property type="term" value="F:nitrogenase activity"/>
    <property type="evidence" value="ECO:0007669"/>
    <property type="project" value="UniProtKB-EC"/>
</dbReference>
<evidence type="ECO:0000256" key="14">
    <source>
        <dbReference type="RuleBase" id="RU364127"/>
    </source>
</evidence>
<evidence type="ECO:0000256" key="8">
    <source>
        <dbReference type="ARBA" id="ARBA00022840"/>
    </source>
</evidence>
<evidence type="ECO:0000256" key="9">
    <source>
        <dbReference type="ARBA" id="ARBA00023002"/>
    </source>
</evidence>
<dbReference type="Proteomes" id="UP000053372">
    <property type="component" value="Unassembled WGS sequence"/>
</dbReference>
<evidence type="ECO:0000256" key="4">
    <source>
        <dbReference type="ARBA" id="ARBA00012773"/>
    </source>
</evidence>
<keyword evidence="6 14" id="KW-0479">Metal-binding</keyword>
<dbReference type="PANTHER" id="PTHR33712">
    <property type="entry name" value="LIGHT-INDEPENDENT PROTOCHLOROPHYLLIDE REDUCTASE SUBUNIT B"/>
    <property type="match status" value="1"/>
</dbReference>
<comment type="function">
    <text evidence="1 14">This molybdenum-iron protein is part of the nitrogenase complex that catalyzes the key enzymatic reactions in nitrogen fixation.</text>
</comment>
<dbReference type="Pfam" id="PF11844">
    <property type="entry name" value="DUF3364"/>
    <property type="match status" value="1"/>
</dbReference>
<evidence type="ECO:0000313" key="18">
    <source>
        <dbReference type="Proteomes" id="UP000053372"/>
    </source>
</evidence>
<dbReference type="InterPro" id="IPR024564">
    <property type="entry name" value="Nase_Mo-Fe_CF_bsu_N"/>
</dbReference>
<evidence type="ECO:0000256" key="6">
    <source>
        <dbReference type="ARBA" id="ARBA00022723"/>
    </source>
</evidence>
<evidence type="ECO:0000256" key="12">
    <source>
        <dbReference type="ARBA" id="ARBA00023231"/>
    </source>
</evidence>
<feature type="domain" description="Nitrogenase molybdenum-iron protein beta chain N-terminal" evidence="16">
    <location>
        <begin position="1"/>
        <end position="55"/>
    </location>
</feature>
<keyword evidence="12 14" id="KW-0535">Nitrogen fixation</keyword>
<dbReference type="InterPro" id="IPR005976">
    <property type="entry name" value="Nase_Mo-Fe_CF_bsu"/>
</dbReference>
<proteinExistence type="inferred from homology"/>
<dbReference type="InterPro" id="IPR050152">
    <property type="entry name" value="ChlB/BchB/BchZ"/>
</dbReference>
<dbReference type="SUPFAM" id="SSF53807">
    <property type="entry name" value="Helical backbone' metal receptor"/>
    <property type="match status" value="1"/>
</dbReference>
<evidence type="ECO:0000256" key="10">
    <source>
        <dbReference type="ARBA" id="ARBA00023004"/>
    </source>
</evidence>
<dbReference type="EC" id="1.18.6.1" evidence="4 14"/>
<dbReference type="EMBL" id="LMTZ01000125">
    <property type="protein sequence ID" value="KST64241.1"/>
    <property type="molecule type" value="Genomic_DNA"/>
</dbReference>
<protein>
    <recommendedName>
        <fullName evidence="5 14">Nitrogenase molybdenum-iron protein beta chain</fullName>
        <ecNumber evidence="4 14">1.18.6.1</ecNumber>
    </recommendedName>
    <alternativeName>
        <fullName evidence="14">Dinitrogenase</fullName>
    </alternativeName>
</protein>
<dbReference type="GO" id="GO:0051536">
    <property type="term" value="F:iron-sulfur cluster binding"/>
    <property type="evidence" value="ECO:0007669"/>
    <property type="project" value="UniProtKB-KW"/>
</dbReference>
<dbReference type="InterPro" id="IPR000318">
    <property type="entry name" value="Nase_comp1_CS"/>
</dbReference>
<keyword evidence="8 14" id="KW-0067">ATP-binding</keyword>
<evidence type="ECO:0000259" key="16">
    <source>
        <dbReference type="Pfam" id="PF11844"/>
    </source>
</evidence>
<dbReference type="AlphaFoldDB" id="A0A0V7ZII4"/>
<organism evidence="17 18">
    <name type="scientific">Mastigocoleus testarum BC008</name>
    <dbReference type="NCBI Taxonomy" id="371196"/>
    <lineage>
        <taxon>Bacteria</taxon>
        <taxon>Bacillati</taxon>
        <taxon>Cyanobacteriota</taxon>
        <taxon>Cyanophyceae</taxon>
        <taxon>Nostocales</taxon>
        <taxon>Hapalosiphonaceae</taxon>
        <taxon>Mastigocoleus</taxon>
    </lineage>
</organism>
<keyword evidence="7 14" id="KW-0547">Nucleotide-binding</keyword>
<comment type="caution">
    <text evidence="17">The sequence shown here is derived from an EMBL/GenBank/DDBJ whole genome shotgun (WGS) entry which is preliminary data.</text>
</comment>
<keyword evidence="9 14" id="KW-0560">Oxidoreductase</keyword>
<evidence type="ECO:0000256" key="7">
    <source>
        <dbReference type="ARBA" id="ARBA00022741"/>
    </source>
</evidence>
<evidence type="ECO:0000256" key="5">
    <source>
        <dbReference type="ARBA" id="ARBA00014775"/>
    </source>
</evidence>
<name>A0A0V7ZII4_9CYAN</name>
<dbReference type="PROSITE" id="PS00090">
    <property type="entry name" value="NITROGENASE_1_2"/>
    <property type="match status" value="1"/>
</dbReference>
<dbReference type="GO" id="GO:0046872">
    <property type="term" value="F:metal ion binding"/>
    <property type="evidence" value="ECO:0007669"/>
    <property type="project" value="UniProtKB-KW"/>
</dbReference>
<dbReference type="Pfam" id="PF00148">
    <property type="entry name" value="Oxidored_nitro"/>
    <property type="match status" value="1"/>
</dbReference>
<evidence type="ECO:0000256" key="2">
    <source>
        <dbReference type="ARBA" id="ARBA00011002"/>
    </source>
</evidence>
<evidence type="ECO:0000313" key="17">
    <source>
        <dbReference type="EMBL" id="KST64241.1"/>
    </source>
</evidence>
<dbReference type="OrthoDB" id="9800746at2"/>
<sequence>MPQNPEKIQDHVELFHQPEYKELFERKREFEKGHSQEEIDRVAEWTKSWEYREKNFARETLTVNPAKGCQPLGAIYAAAGFEGTLPFVQGSQGCVAYFRTHLTRHFKEPFSAVSSSMTEDAAVFGGLNNMIDGLTNAYSLYKPKMIAVSTTCMAEVIGDDLGAFIGNAKNAGAIPEDFPVPFAHTPSFVGSHITGYDNMLKSILANLSEGKKGKSNGKINLIPGFDTYVGNLREIKRIAELMGVDYTLLADNSDYVDSPNDGHFNMYQKGTKLEDAADACNAKATISLQKHSTLKTCDFINKTWKQEVTLSSPWGIRGTDEFLMQLSELSGKPIPAELEEERGRAVDAMTDSHAWLHGKRFAIYGDPDLVYGVTSFLMELGAEPVHILVHNSSKEFEKDMQGLLDSTEYGKGGTIWGGKDLWHMRSLLFTEPVDFMIGNSYGKYLERDTKIPLIRIGYPIMDRHNLHRYSTIGYQGTINLLTWVVNAIFEEIDRNTNIPSKTDISFDLIR</sequence>
<gene>
    <name evidence="17" type="ORF">BC008_16505</name>
</gene>
<evidence type="ECO:0000256" key="3">
    <source>
        <dbReference type="ARBA" id="ARBA00011462"/>
    </source>
</evidence>
<comment type="catalytic activity">
    <reaction evidence="13 14">
        <text>N2 + 8 reduced [2Fe-2S]-[ferredoxin] + 16 ATP + 16 H2O = H2 + 8 oxidized [2Fe-2S]-[ferredoxin] + 2 NH4(+) + 16 ADP + 16 phosphate + 6 H(+)</text>
        <dbReference type="Rhea" id="RHEA:21448"/>
        <dbReference type="Rhea" id="RHEA-COMP:10000"/>
        <dbReference type="Rhea" id="RHEA-COMP:10001"/>
        <dbReference type="ChEBI" id="CHEBI:15377"/>
        <dbReference type="ChEBI" id="CHEBI:15378"/>
        <dbReference type="ChEBI" id="CHEBI:17997"/>
        <dbReference type="ChEBI" id="CHEBI:18276"/>
        <dbReference type="ChEBI" id="CHEBI:28938"/>
        <dbReference type="ChEBI" id="CHEBI:30616"/>
        <dbReference type="ChEBI" id="CHEBI:33737"/>
        <dbReference type="ChEBI" id="CHEBI:33738"/>
        <dbReference type="ChEBI" id="CHEBI:43474"/>
        <dbReference type="ChEBI" id="CHEBI:456216"/>
        <dbReference type="EC" id="1.18.6.1"/>
    </reaction>
</comment>
<feature type="domain" description="Nitrogenase/oxidoreductase component 1" evidence="15">
    <location>
        <begin position="69"/>
        <end position="488"/>
    </location>
</feature>
<dbReference type="NCBIfam" id="TIGR01286">
    <property type="entry name" value="nifK"/>
    <property type="match status" value="1"/>
</dbReference>
<dbReference type="RefSeq" id="WP_027846727.1">
    <property type="nucleotide sequence ID" value="NZ_LMTZ01000125.1"/>
</dbReference>
<dbReference type="Gene3D" id="1.20.89.10">
    <property type="entry name" value="Nitrogenase Molybdenum-iron Protein, subunit B, domain 4"/>
    <property type="match status" value="1"/>
</dbReference>
<accession>A0A0V7ZII4</accession>
<dbReference type="InterPro" id="IPR000510">
    <property type="entry name" value="Nase/OxRdtase_comp1"/>
</dbReference>